<evidence type="ECO:0000256" key="1">
    <source>
        <dbReference type="SAM" id="Coils"/>
    </source>
</evidence>
<evidence type="ECO:0000256" key="2">
    <source>
        <dbReference type="SAM" id="MobiDB-lite"/>
    </source>
</evidence>
<dbReference type="EMBL" id="CAUJNA010003567">
    <property type="protein sequence ID" value="CAJ1405061.1"/>
    <property type="molecule type" value="Genomic_DNA"/>
</dbReference>
<evidence type="ECO:0000313" key="4">
    <source>
        <dbReference type="Proteomes" id="UP001178507"/>
    </source>
</evidence>
<comment type="caution">
    <text evidence="3">The sequence shown here is derived from an EMBL/GenBank/DDBJ whole genome shotgun (WGS) entry which is preliminary data.</text>
</comment>
<feature type="region of interest" description="Disordered" evidence="2">
    <location>
        <begin position="59"/>
        <end position="81"/>
    </location>
</feature>
<gene>
    <name evidence="3" type="ORF">EVOR1521_LOCUS27377</name>
</gene>
<feature type="compositionally biased region" description="Polar residues" evidence="2">
    <location>
        <begin position="59"/>
        <end position="69"/>
    </location>
</feature>
<proteinExistence type="predicted"/>
<feature type="region of interest" description="Disordered" evidence="2">
    <location>
        <begin position="233"/>
        <end position="284"/>
    </location>
</feature>
<dbReference type="Proteomes" id="UP001178507">
    <property type="component" value="Unassembled WGS sequence"/>
</dbReference>
<organism evidence="3 4">
    <name type="scientific">Effrenium voratum</name>
    <dbReference type="NCBI Taxonomy" id="2562239"/>
    <lineage>
        <taxon>Eukaryota</taxon>
        <taxon>Sar</taxon>
        <taxon>Alveolata</taxon>
        <taxon>Dinophyceae</taxon>
        <taxon>Suessiales</taxon>
        <taxon>Symbiodiniaceae</taxon>
        <taxon>Effrenium</taxon>
    </lineage>
</organism>
<reference evidence="3" key="1">
    <citation type="submission" date="2023-08" db="EMBL/GenBank/DDBJ databases">
        <authorList>
            <person name="Chen Y."/>
            <person name="Shah S."/>
            <person name="Dougan E. K."/>
            <person name="Thang M."/>
            <person name="Chan C."/>
        </authorList>
    </citation>
    <scope>NUCLEOTIDE SEQUENCE</scope>
</reference>
<evidence type="ECO:0000313" key="3">
    <source>
        <dbReference type="EMBL" id="CAJ1405061.1"/>
    </source>
</evidence>
<keyword evidence="4" id="KW-1185">Reference proteome</keyword>
<accession>A0AA36JHC2</accession>
<feature type="coiled-coil region" evidence="1">
    <location>
        <begin position="102"/>
        <end position="136"/>
    </location>
</feature>
<sequence length="305" mass="33740">MASEPITCEEADHDASIRCLLEDMHEKMQFLCEEIAKGRAPPEAEGPAKSVLRSCSTLRTLSPSSGNSGESARETRRATASRALSGGLVSVFDSEGGASRTRAQSEQEEESLVRRLERLEQRSAQLDQLRLELREQLLSELRPELEAEWRRGLQQVEHLEQRLTETLQLSTAKMGSSHRFHWEDQAVCDERLEATRLGLAKLDSEQRAQAELLDFVRQQVSEMMRPPAMERCKVTRGRGNSPETKAVEPGQLRSILGPGARSRKEASSPGDEWPQLSGAAGLEAEPEVSELIAGGLQGLSWTLAT</sequence>
<protein>
    <submittedName>
        <fullName evidence="3">Uncharacterized protein</fullName>
    </submittedName>
</protein>
<dbReference type="AlphaFoldDB" id="A0AA36JHC2"/>
<name>A0AA36JHC2_9DINO</name>
<keyword evidence="1" id="KW-0175">Coiled coil</keyword>